<organism evidence="2 3">
    <name type="scientific">Micavibrio aeruginosavorus</name>
    <dbReference type="NCBI Taxonomy" id="349221"/>
    <lineage>
        <taxon>Bacteria</taxon>
        <taxon>Pseudomonadati</taxon>
        <taxon>Bdellovibrionota</taxon>
        <taxon>Bdellovibrionia</taxon>
        <taxon>Bdellovibrionales</taxon>
        <taxon>Pseudobdellovibrionaceae</taxon>
        <taxon>Micavibrio</taxon>
    </lineage>
</organism>
<evidence type="ECO:0000313" key="2">
    <source>
        <dbReference type="EMBL" id="QQG35680.1"/>
    </source>
</evidence>
<protein>
    <recommendedName>
        <fullName evidence="1">HD-GYP domain-containing protein</fullName>
    </recommendedName>
</protein>
<accession>A0A7T5UGT8</accession>
<dbReference type="CDD" id="cd00077">
    <property type="entry name" value="HDc"/>
    <property type="match status" value="1"/>
</dbReference>
<name>A0A7T5UGT8_9BACT</name>
<dbReference type="Proteomes" id="UP000595362">
    <property type="component" value="Chromosome"/>
</dbReference>
<dbReference type="AlphaFoldDB" id="A0A7T5UGT8"/>
<evidence type="ECO:0000313" key="3">
    <source>
        <dbReference type="Proteomes" id="UP000595362"/>
    </source>
</evidence>
<reference evidence="2 3" key="1">
    <citation type="submission" date="2020-07" db="EMBL/GenBank/DDBJ databases">
        <title>Huge and variable diversity of episymbiotic CPR bacteria and DPANN archaea in groundwater ecosystems.</title>
        <authorList>
            <person name="He C.Y."/>
            <person name="Keren R."/>
            <person name="Whittaker M."/>
            <person name="Farag I.F."/>
            <person name="Doudna J."/>
            <person name="Cate J.H.D."/>
            <person name="Banfield J.F."/>
        </authorList>
    </citation>
    <scope>NUCLEOTIDE SEQUENCE [LARGE SCALE GENOMIC DNA]</scope>
    <source>
        <strain evidence="2">NC_groundwater_70_Ag_B-0.1um_54_66</strain>
    </source>
</reference>
<dbReference type="EMBL" id="CP066681">
    <property type="protein sequence ID" value="QQG35680.1"/>
    <property type="molecule type" value="Genomic_DNA"/>
</dbReference>
<evidence type="ECO:0000259" key="1">
    <source>
        <dbReference type="PROSITE" id="PS51832"/>
    </source>
</evidence>
<dbReference type="InterPro" id="IPR003607">
    <property type="entry name" value="HD/PDEase_dom"/>
</dbReference>
<dbReference type="PANTHER" id="PTHR45228:SF4">
    <property type="entry name" value="LIPOPROTEIN"/>
    <property type="match status" value="1"/>
</dbReference>
<dbReference type="SUPFAM" id="SSF109604">
    <property type="entry name" value="HD-domain/PDEase-like"/>
    <property type="match status" value="1"/>
</dbReference>
<dbReference type="InterPro" id="IPR037522">
    <property type="entry name" value="HD_GYP_dom"/>
</dbReference>
<dbReference type="Gene3D" id="1.10.3210.10">
    <property type="entry name" value="Hypothetical protein af1432"/>
    <property type="match status" value="1"/>
</dbReference>
<gene>
    <name evidence="2" type="ORF">HYS17_09175</name>
</gene>
<dbReference type="InterPro" id="IPR052020">
    <property type="entry name" value="Cyclic_di-GMP/3'3'-cGAMP_PDE"/>
</dbReference>
<feature type="domain" description="HD-GYP" evidence="1">
    <location>
        <begin position="27"/>
        <end position="233"/>
    </location>
</feature>
<proteinExistence type="predicted"/>
<sequence>MPLISDTLLDQYDYASDPVLKKHLHAWDRVYIGAMMSYASGIGTFGRQMMAHQNRASHDGARFLKYLGFSDRAAYNFRAAMMFHDIGKTHPTYNPMIWMIYERPSPEEKALQKRHASLGTGMLQSMVERNPALKNHPHIQVRHAVTLYHHERIDGNGPEHYMADRLPTFAQVACLVDAYDGDLIFRPHQDRQRTPRDVLRRMMALDDPAKKYAGAFSGKLLQKYVKMKEEQLQISVSGNQGGGLLGFLRLEKDR</sequence>
<dbReference type="PANTHER" id="PTHR45228">
    <property type="entry name" value="CYCLIC DI-GMP PHOSPHODIESTERASE TM_0186-RELATED"/>
    <property type="match status" value="1"/>
</dbReference>
<dbReference type="PROSITE" id="PS51832">
    <property type="entry name" value="HD_GYP"/>
    <property type="match status" value="1"/>
</dbReference>